<dbReference type="InterPro" id="IPR050275">
    <property type="entry name" value="PGM_Phosphatase"/>
</dbReference>
<dbReference type="Gene3D" id="3.40.50.1240">
    <property type="entry name" value="Phosphoglycerate mutase-like"/>
    <property type="match status" value="1"/>
</dbReference>
<dbReference type="PANTHER" id="PTHR48100">
    <property type="entry name" value="BROAD-SPECIFICITY PHOSPHATASE YOR283W-RELATED"/>
    <property type="match status" value="1"/>
</dbReference>
<evidence type="ECO:0000256" key="1">
    <source>
        <dbReference type="ARBA" id="ARBA00023152"/>
    </source>
</evidence>
<dbReference type="SMART" id="SM00855">
    <property type="entry name" value="PGAM"/>
    <property type="match status" value="1"/>
</dbReference>
<sequence length="220" mass="23824">MPTLHLVRHGETTANVMHRLDTALPGDSLTDFGVRQGVRFGLDNRTAGEPVLISSLARRARETAEAIASVWDVDPVALEGIHEVQVGDLESRHDEEAHGVFTDIVNRWYAGDFDAQLPGGESLTMVHGRFLPVIDHLVAAHLTGPDPRDVYVISHGAAIRLIASHLTGIDAKFAAATRLPNTGSVEIEYTDAGVWVCKRWGATPAPFGRDDEPLVVEPMG</sequence>
<dbReference type="InterPro" id="IPR013078">
    <property type="entry name" value="His_Pase_superF_clade-1"/>
</dbReference>
<dbReference type="RefSeq" id="WP_005190733.1">
    <property type="nucleotide sequence ID" value="NZ_CP045804.1"/>
</dbReference>
<dbReference type="PROSITE" id="PS00175">
    <property type="entry name" value="PG_MUTASE"/>
    <property type="match status" value="1"/>
</dbReference>
<dbReference type="GO" id="GO:0016791">
    <property type="term" value="F:phosphatase activity"/>
    <property type="evidence" value="ECO:0007669"/>
    <property type="project" value="TreeGrafter"/>
</dbReference>
<proteinExistence type="predicted"/>
<organism evidence="4">
    <name type="scientific">Gordonia amarae</name>
    <dbReference type="NCBI Taxonomy" id="36821"/>
    <lineage>
        <taxon>Bacteria</taxon>
        <taxon>Bacillati</taxon>
        <taxon>Actinomycetota</taxon>
        <taxon>Actinomycetes</taxon>
        <taxon>Mycobacteriales</taxon>
        <taxon>Gordoniaceae</taxon>
        <taxon>Gordonia</taxon>
    </lineage>
</organism>
<dbReference type="SUPFAM" id="SSF53254">
    <property type="entry name" value="Phosphoglycerate mutase-like"/>
    <property type="match status" value="1"/>
</dbReference>
<dbReference type="PANTHER" id="PTHR48100:SF1">
    <property type="entry name" value="HISTIDINE PHOSPHATASE FAMILY PROTEIN-RELATED"/>
    <property type="match status" value="1"/>
</dbReference>
<keyword evidence="1" id="KW-0324">Glycolysis</keyword>
<keyword evidence="2" id="KW-0413">Isomerase</keyword>
<evidence type="ECO:0000313" key="4">
    <source>
        <dbReference type="EMBL" id="QHN41623.1"/>
    </source>
</evidence>
<name>A0A857MGI1_9ACTN</name>
<dbReference type="InterPro" id="IPR029033">
    <property type="entry name" value="His_PPase_superfam"/>
</dbReference>
<gene>
    <name evidence="4" type="ORF">GII30_22865</name>
</gene>
<accession>A0A857MGI1</accession>
<reference evidence="4" key="1">
    <citation type="journal article" date="2021" name="Nat. Microbiol.">
        <title>Cocultivation of an ultrasmall environmental parasitic bacterium with lytic ability against bacteria associated with wastewater foams.</title>
        <authorList>
            <person name="Batinovic S."/>
            <person name="Rose J.J.A."/>
            <person name="Ratcliffe J."/>
            <person name="Seviour R.J."/>
            <person name="Petrovski S."/>
        </authorList>
    </citation>
    <scope>NUCLEOTIDE SEQUENCE</scope>
    <source>
        <strain evidence="4">CON44</strain>
    </source>
</reference>
<dbReference type="AlphaFoldDB" id="A0A857MGI1"/>
<dbReference type="EMBL" id="CP045810">
    <property type="protein sequence ID" value="QHN41623.1"/>
    <property type="molecule type" value="Genomic_DNA"/>
</dbReference>
<feature type="site" description="Transition state stabilizer" evidence="3">
    <location>
        <position position="155"/>
    </location>
</feature>
<evidence type="ECO:0000256" key="2">
    <source>
        <dbReference type="ARBA" id="ARBA00023235"/>
    </source>
</evidence>
<dbReference type="Pfam" id="PF00300">
    <property type="entry name" value="His_Phos_1"/>
    <property type="match status" value="1"/>
</dbReference>
<dbReference type="InterPro" id="IPR001345">
    <property type="entry name" value="PG/BPGM_mutase_AS"/>
</dbReference>
<evidence type="ECO:0000256" key="3">
    <source>
        <dbReference type="PIRSR" id="PIRSR613078-3"/>
    </source>
</evidence>
<dbReference type="GO" id="GO:0005737">
    <property type="term" value="C:cytoplasm"/>
    <property type="evidence" value="ECO:0007669"/>
    <property type="project" value="TreeGrafter"/>
</dbReference>
<dbReference type="CDD" id="cd07067">
    <property type="entry name" value="HP_PGM_like"/>
    <property type="match status" value="1"/>
</dbReference>
<protein>
    <submittedName>
        <fullName evidence="4">Histidine phosphatase family protein</fullName>
    </submittedName>
</protein>